<feature type="short sequence motif" description="'HIGH' region" evidence="7">
    <location>
        <begin position="13"/>
        <end position="23"/>
    </location>
</feature>
<evidence type="ECO:0000256" key="4">
    <source>
        <dbReference type="ARBA" id="ARBA00022833"/>
    </source>
</evidence>
<evidence type="ECO:0000256" key="6">
    <source>
        <dbReference type="ARBA" id="ARBA00023146"/>
    </source>
</evidence>
<feature type="binding site" evidence="7">
    <location>
        <position position="173"/>
    </location>
    <ligand>
        <name>L-glutamate</name>
        <dbReference type="ChEBI" id="CHEBI:29985"/>
    </ligand>
</feature>
<feature type="binding site" evidence="7">
    <location>
        <position position="104"/>
    </location>
    <ligand>
        <name>Zn(2+)</name>
        <dbReference type="ChEBI" id="CHEBI:29105"/>
    </ligand>
</feature>
<feature type="binding site" evidence="7">
    <location>
        <position position="116"/>
    </location>
    <ligand>
        <name>Zn(2+)</name>
        <dbReference type="ChEBI" id="CHEBI:29105"/>
    </ligand>
</feature>
<dbReference type="InterPro" id="IPR000924">
    <property type="entry name" value="Glu/Gln-tRNA-synth"/>
</dbReference>
<evidence type="ECO:0000256" key="2">
    <source>
        <dbReference type="ARBA" id="ARBA00022723"/>
    </source>
</evidence>
<dbReference type="GO" id="GO:0005524">
    <property type="term" value="F:ATP binding"/>
    <property type="evidence" value="ECO:0007669"/>
    <property type="project" value="UniProtKB-KW"/>
</dbReference>
<dbReference type="EC" id="6.1.1.-" evidence="7"/>
<evidence type="ECO:0000256" key="1">
    <source>
        <dbReference type="ARBA" id="ARBA00022598"/>
    </source>
</evidence>
<dbReference type="GO" id="GO:0004818">
    <property type="term" value="F:glutamate-tRNA ligase activity"/>
    <property type="evidence" value="ECO:0007669"/>
    <property type="project" value="TreeGrafter"/>
</dbReference>
<keyword evidence="1 7" id="KW-0436">Ligase</keyword>
<dbReference type="PANTHER" id="PTHR43311">
    <property type="entry name" value="GLUTAMATE--TRNA LIGASE"/>
    <property type="match status" value="1"/>
</dbReference>
<proteinExistence type="inferred from homology"/>
<evidence type="ECO:0000256" key="7">
    <source>
        <dbReference type="HAMAP-Rule" id="MF_01428"/>
    </source>
</evidence>
<dbReference type="RefSeq" id="WP_206574074.1">
    <property type="nucleotide sequence ID" value="NZ_JAFKCV010000006.1"/>
</dbReference>
<dbReference type="EMBL" id="JAFKCV010000006">
    <property type="protein sequence ID" value="MBN7825961.1"/>
    <property type="molecule type" value="Genomic_DNA"/>
</dbReference>
<gene>
    <name evidence="10" type="primary">gluQRS</name>
    <name evidence="7" type="synonym">gluQ</name>
    <name evidence="10" type="ORF">J0A66_12055</name>
</gene>
<keyword evidence="5 7" id="KW-0067">ATP-binding</keyword>
<evidence type="ECO:0000256" key="3">
    <source>
        <dbReference type="ARBA" id="ARBA00022741"/>
    </source>
</evidence>
<dbReference type="SUPFAM" id="SSF52374">
    <property type="entry name" value="Nucleotidylyl transferase"/>
    <property type="match status" value="1"/>
</dbReference>
<dbReference type="GO" id="GO:0008270">
    <property type="term" value="F:zinc ion binding"/>
    <property type="evidence" value="ECO:0007669"/>
    <property type="project" value="UniProtKB-UniRule"/>
</dbReference>
<feature type="binding site" evidence="7">
    <location>
        <position position="120"/>
    </location>
    <ligand>
        <name>Zn(2+)</name>
        <dbReference type="ChEBI" id="CHEBI:29105"/>
    </ligand>
</feature>
<dbReference type="HAMAP" id="MF_01428">
    <property type="entry name" value="Glu_Q_tRNA_synth"/>
    <property type="match status" value="1"/>
</dbReference>
<keyword evidence="2 7" id="KW-0479">Metal-binding</keyword>
<evidence type="ECO:0000256" key="8">
    <source>
        <dbReference type="RuleBase" id="RU363037"/>
    </source>
</evidence>
<comment type="similarity">
    <text evidence="7">Belongs to the class-I aminoacyl-tRNA synthetase family. GluQ subfamily.</text>
</comment>
<comment type="function">
    <text evidence="7">Catalyzes the tRNA-independent activation of glutamate in presence of ATP and the subsequent transfer of glutamate onto a tRNA(Asp). Glutamate is transferred on the 2-amino-5-(4,5-dihydroxy-2-cyclopenten-1-yl) moiety of the queuosine in the wobble position of the QUC anticodon.</text>
</comment>
<keyword evidence="6 7" id="KW-0030">Aminoacyl-tRNA synthetase</keyword>
<reference evidence="10" key="1">
    <citation type="submission" date="2021-03" db="EMBL/GenBank/DDBJ databases">
        <title>novel species isolated from a fishpond in China.</title>
        <authorList>
            <person name="Lu H."/>
            <person name="Cai Z."/>
        </authorList>
    </citation>
    <scope>NUCLEOTIDE SEQUENCE</scope>
    <source>
        <strain evidence="10">JCM 30855</strain>
    </source>
</reference>
<feature type="binding site" evidence="7">
    <location>
        <position position="232"/>
    </location>
    <ligand>
        <name>ATP</name>
        <dbReference type="ChEBI" id="CHEBI:30616"/>
    </ligand>
</feature>
<comment type="cofactor">
    <cofactor evidence="7">
        <name>Zn(2+)</name>
        <dbReference type="ChEBI" id="CHEBI:29105"/>
    </cofactor>
    <text evidence="7">Binds 1 zinc ion per subunit.</text>
</comment>
<dbReference type="GO" id="GO:0006424">
    <property type="term" value="P:glutamyl-tRNA aminoacylation"/>
    <property type="evidence" value="ECO:0007669"/>
    <property type="project" value="InterPro"/>
</dbReference>
<dbReference type="PANTHER" id="PTHR43311:SF1">
    <property type="entry name" value="GLUTAMYL-Q TRNA(ASP) SYNTHETASE"/>
    <property type="match status" value="1"/>
</dbReference>
<feature type="domain" description="Glutamyl/glutaminyl-tRNA synthetase class Ib catalytic" evidence="9">
    <location>
        <begin position="10"/>
        <end position="235"/>
    </location>
</feature>
<dbReference type="NCBIfam" id="TIGR03838">
    <property type="entry name" value="queuosine_YadB"/>
    <property type="match status" value="1"/>
</dbReference>
<keyword evidence="3 7" id="KW-0547">Nucleotide-binding</keyword>
<dbReference type="FunFam" id="3.40.50.620:FF:000093">
    <property type="entry name" value="Glutamyl-Q tRNA(Asp) synthetase"/>
    <property type="match status" value="1"/>
</dbReference>
<feature type="binding site" evidence="7">
    <location>
        <position position="102"/>
    </location>
    <ligand>
        <name>Zn(2+)</name>
        <dbReference type="ChEBI" id="CHEBI:29105"/>
    </ligand>
</feature>
<dbReference type="InterPro" id="IPR020058">
    <property type="entry name" value="Glu/Gln-tRNA-synth_Ib_cat-dom"/>
</dbReference>
<dbReference type="InterPro" id="IPR022380">
    <property type="entry name" value="Glu-Q_tRNA(Asp)_Synthase"/>
</dbReference>
<dbReference type="Pfam" id="PF00749">
    <property type="entry name" value="tRNA-synt_1c"/>
    <property type="match status" value="1"/>
</dbReference>
<protein>
    <recommendedName>
        <fullName evidence="7">Glutamyl-Q tRNA(Asp) synthetase</fullName>
        <shortName evidence="7">Glu-Q-RSs</shortName>
        <ecNumber evidence="7">6.1.1.-</ecNumber>
    </recommendedName>
</protein>
<dbReference type="Proteomes" id="UP000664654">
    <property type="component" value="Unassembled WGS sequence"/>
</dbReference>
<feature type="binding site" evidence="7">
    <location>
        <position position="46"/>
    </location>
    <ligand>
        <name>L-glutamate</name>
        <dbReference type="ChEBI" id="CHEBI:29985"/>
    </ligand>
</feature>
<evidence type="ECO:0000313" key="10">
    <source>
        <dbReference type="EMBL" id="MBN7825961.1"/>
    </source>
</evidence>
<evidence type="ECO:0000259" key="9">
    <source>
        <dbReference type="Pfam" id="PF00749"/>
    </source>
</evidence>
<keyword evidence="11" id="KW-1185">Reference proteome</keyword>
<feature type="short sequence motif" description="'KMSKS' region" evidence="7">
    <location>
        <begin position="229"/>
        <end position="233"/>
    </location>
</feature>
<feature type="binding site" evidence="7">
    <location>
        <begin position="10"/>
        <end position="14"/>
    </location>
    <ligand>
        <name>L-glutamate</name>
        <dbReference type="ChEBI" id="CHEBI:29985"/>
    </ligand>
</feature>
<name>A0A939IS12_9ALTE</name>
<dbReference type="NCBIfam" id="NF004314">
    <property type="entry name" value="PRK05710.1-3"/>
    <property type="match status" value="1"/>
</dbReference>
<comment type="caution">
    <text evidence="10">The sequence shown here is derived from an EMBL/GenBank/DDBJ whole genome shotgun (WGS) entry which is preliminary data.</text>
</comment>
<organism evidence="10 11">
    <name type="scientific">Bowmanella dokdonensis</name>
    <dbReference type="NCBI Taxonomy" id="751969"/>
    <lineage>
        <taxon>Bacteria</taxon>
        <taxon>Pseudomonadati</taxon>
        <taxon>Pseudomonadota</taxon>
        <taxon>Gammaproteobacteria</taxon>
        <taxon>Alteromonadales</taxon>
        <taxon>Alteromonadaceae</taxon>
        <taxon>Bowmanella</taxon>
    </lineage>
</organism>
<dbReference type="Gene3D" id="3.40.50.620">
    <property type="entry name" value="HUPs"/>
    <property type="match status" value="1"/>
</dbReference>
<keyword evidence="8" id="KW-0648">Protein biosynthesis</keyword>
<dbReference type="AlphaFoldDB" id="A0A939IS12"/>
<keyword evidence="4 7" id="KW-0862">Zinc</keyword>
<dbReference type="PRINTS" id="PR00987">
    <property type="entry name" value="TRNASYNTHGLU"/>
</dbReference>
<dbReference type="GO" id="GO:0005829">
    <property type="term" value="C:cytosol"/>
    <property type="evidence" value="ECO:0007669"/>
    <property type="project" value="TreeGrafter"/>
</dbReference>
<sequence>MPAYSHYTGRFAPSPSGPLHFGSLIAAVGSYLQARKQDGRWLVRIEDIDPPREVAGAVSAILTTLEAHGLHWDESVSYQSQHSQFYDDALTQLNHQGLSYYCRCTRAQIRNWGGHYPGACRHRTLSAQNSALRFYNRQPQTEFTDDLLGKIEIPEPIAQEDFIVRRKDGLYAYQLAVVVDDIRQGITQVVRGADLLETTVSQIALYRALGATPPAWLHLPVASIRQGFKLSKQNHAPALLNHEAMMNLHKVLVFLGMHPGAVSDYASPAALLEWAVANWSVTSLPKCREILI</sequence>
<accession>A0A939IS12</accession>
<evidence type="ECO:0000256" key="5">
    <source>
        <dbReference type="ARBA" id="ARBA00022840"/>
    </source>
</evidence>
<dbReference type="GO" id="GO:0006400">
    <property type="term" value="P:tRNA modification"/>
    <property type="evidence" value="ECO:0007669"/>
    <property type="project" value="InterPro"/>
</dbReference>
<dbReference type="InterPro" id="IPR014729">
    <property type="entry name" value="Rossmann-like_a/b/a_fold"/>
</dbReference>
<evidence type="ECO:0000313" key="11">
    <source>
        <dbReference type="Proteomes" id="UP000664654"/>
    </source>
</evidence>
<feature type="binding site" evidence="7">
    <location>
        <position position="191"/>
    </location>
    <ligand>
        <name>L-glutamate</name>
        <dbReference type="ChEBI" id="CHEBI:29985"/>
    </ligand>
</feature>
<dbReference type="InterPro" id="IPR049940">
    <property type="entry name" value="GluQ/Sye"/>
</dbReference>